<evidence type="ECO:0000256" key="2">
    <source>
        <dbReference type="ARBA" id="ARBA00023015"/>
    </source>
</evidence>
<dbReference type="AlphaFoldDB" id="A0A8B6GWV2"/>
<comment type="caution">
    <text evidence="6">The sequence shown here is derived from an EMBL/GenBank/DDBJ whole genome shotgun (WGS) entry which is preliminary data.</text>
</comment>
<dbReference type="EMBL" id="UYJE01009181">
    <property type="protein sequence ID" value="VDI70766.1"/>
    <property type="molecule type" value="Genomic_DNA"/>
</dbReference>
<dbReference type="GO" id="GO:0046982">
    <property type="term" value="F:protein heterodimerization activity"/>
    <property type="evidence" value="ECO:0007669"/>
    <property type="project" value="InterPro"/>
</dbReference>
<accession>A0A8B6GWV2</accession>
<dbReference type="InterPro" id="IPR009072">
    <property type="entry name" value="Histone-fold"/>
</dbReference>
<evidence type="ECO:0000256" key="4">
    <source>
        <dbReference type="ARBA" id="ARBA00023242"/>
    </source>
</evidence>
<proteinExistence type="predicted"/>
<dbReference type="PANTHER" id="PTHR46704:SF1">
    <property type="entry name" value="TELOMERE LENGTH REGULATION PROTEIN TEL2 HOMOLOG"/>
    <property type="match status" value="1"/>
</dbReference>
<keyword evidence="2" id="KW-0805">Transcription regulation</keyword>
<evidence type="ECO:0000259" key="5">
    <source>
        <dbReference type="SMART" id="SM00576"/>
    </source>
</evidence>
<comment type="subcellular location">
    <subcellularLocation>
        <location evidence="1">Nucleus</location>
    </subcellularLocation>
</comment>
<dbReference type="Pfam" id="PF07524">
    <property type="entry name" value="Bromo_TP"/>
    <property type="match status" value="1"/>
</dbReference>
<keyword evidence="4" id="KW-0539">Nucleus</keyword>
<dbReference type="CDD" id="cd22918">
    <property type="entry name" value="HFD_TAF8"/>
    <property type="match status" value="1"/>
</dbReference>
<dbReference type="InterPro" id="IPR006565">
    <property type="entry name" value="BTP"/>
</dbReference>
<reference evidence="6" key="1">
    <citation type="submission" date="2018-11" db="EMBL/GenBank/DDBJ databases">
        <authorList>
            <person name="Alioto T."/>
            <person name="Alioto T."/>
        </authorList>
    </citation>
    <scope>NUCLEOTIDE SEQUENCE</scope>
</reference>
<dbReference type="PANTHER" id="PTHR46704">
    <property type="entry name" value="CXC DOMAIN-CONTAINING PROTEIN-RELATED"/>
    <property type="match status" value="1"/>
</dbReference>
<sequence length="1135" mass="127197">MASENDQHAVSSRKALKVAVSALCLEVGFQTAEESVIETLTEMLESFLMELGRSTQAFAELAGRTEGIMTDVIMALIEMDVQEMDEFVADNVDHNIRSLDGFGTFHGMGIISASTPGIKTARAVPRTNPSIKEITALAKINIKFYKEQSNSFRQLKYEVLKKREMGNETWKLDLLSKICWPLKLSASWSAIMHKTSGSYPGQSNITFLPMIDLNPSDESCIYTTLHFVCKEAKKNKCTPILTFDQPLYWKAMTILQNEPTTSSLKCLVLKLGGFHAEMSFVGSIGYLMSGSGLMNIFETVYASTAVSHMLSGKAIARAVRGHFLLDTALTALILSDIYGIPVPKIDVSSEENEDEDCTQTYDNSKVQIHDTCYTEEFSNATDLLHLFLKGDVTLTDIDQSNALNIIRDKIEEFRQSRTKHRTAKLWFQYMDMICILRDFIKAERTGNWHLHLESLKAMLPYFTASGHNLYAKSAWIYLNQMECLKGKNAEVAALFERGYHVIRRTDQYWAGISSDLAIEQALMRSIKTTGGLTRGRGMSESQRALWILSMPDCAEVNNAMMSFTGTKFCSSDQHKEDGVSRQKRDTKDTMIFTSFLQERNPFVEEEGMRNIETGVSATSDVNADRAKDIGLSILKSMEGKCVSEYTFKRKYQAITLQDKPICVNSEPEMASIDPQLLFQRFIVAADSIYEDKSEIFAYELSSQPSSMFDSSGFMRPASKSTLADAIWNLGDCSTEYTDTVYSYVVDGGSLMHKIPWKSGLTFGEICKRYIDSIKCYGSIVVVFDGYVSGPDTKDAMHLKRTKGIFGTKVTFTETTPFRSKKELFLANNENKQNFIEMLSRHMHLNGIETKHASADADVLIAKTAVESAISHPTILLGEDTDLLVLLLYYNNFGSMNLIFKPNHDKKTKSKIWDINKTKGVLGQNMCKVLPIIHAISGCDTTSKLYGVGKVATLKKFIDSQILKDLAEIFLKGSLVEDIINAGEKIITFLYGGAPIEGLDVLRYKKFANRVLTCKEVIQIHTLPPTTETATYHSLRTYLQVQTWIGGEEIDPCNFGWLLANGRLMPIKTKKQPAPQRLLSIIRCNCKTNCDTRRCTCRKHGLECNISCGECRGQSCMNSMHVDINLAADELMFDSS</sequence>
<dbReference type="GO" id="GO:0005634">
    <property type="term" value="C:nucleus"/>
    <property type="evidence" value="ECO:0007669"/>
    <property type="project" value="UniProtKB-SubCell"/>
</dbReference>
<organism evidence="6 7">
    <name type="scientific">Mytilus galloprovincialis</name>
    <name type="common">Mediterranean mussel</name>
    <dbReference type="NCBI Taxonomy" id="29158"/>
    <lineage>
        <taxon>Eukaryota</taxon>
        <taxon>Metazoa</taxon>
        <taxon>Spiralia</taxon>
        <taxon>Lophotrochozoa</taxon>
        <taxon>Mollusca</taxon>
        <taxon>Bivalvia</taxon>
        <taxon>Autobranchia</taxon>
        <taxon>Pteriomorphia</taxon>
        <taxon>Mytilida</taxon>
        <taxon>Mytiloidea</taxon>
        <taxon>Mytilidae</taxon>
        <taxon>Mytilinae</taxon>
        <taxon>Mytilus</taxon>
    </lineage>
</organism>
<evidence type="ECO:0000313" key="6">
    <source>
        <dbReference type="EMBL" id="VDI70766.1"/>
    </source>
</evidence>
<name>A0A8B6GWV2_MYTGA</name>
<evidence type="ECO:0000313" key="7">
    <source>
        <dbReference type="Proteomes" id="UP000596742"/>
    </source>
</evidence>
<evidence type="ECO:0000256" key="1">
    <source>
        <dbReference type="ARBA" id="ARBA00004123"/>
    </source>
</evidence>
<dbReference type="Proteomes" id="UP000596742">
    <property type="component" value="Unassembled WGS sequence"/>
</dbReference>
<dbReference type="Gene3D" id="1.10.20.10">
    <property type="entry name" value="Histone, subunit A"/>
    <property type="match status" value="1"/>
</dbReference>
<dbReference type="SMART" id="SM00576">
    <property type="entry name" value="BTP"/>
    <property type="match status" value="1"/>
</dbReference>
<feature type="domain" description="Bromodomain associated" evidence="5">
    <location>
        <begin position="9"/>
        <end position="86"/>
    </location>
</feature>
<keyword evidence="3" id="KW-0804">Transcription</keyword>
<dbReference type="OrthoDB" id="6149185at2759"/>
<evidence type="ECO:0000256" key="3">
    <source>
        <dbReference type="ARBA" id="ARBA00023163"/>
    </source>
</evidence>
<keyword evidence="7" id="KW-1185">Reference proteome</keyword>
<protein>
    <recommendedName>
        <fullName evidence="5">Bromodomain associated domain-containing protein</fullName>
    </recommendedName>
</protein>
<gene>
    <name evidence="6" type="ORF">MGAL_10B024848</name>
</gene>